<keyword evidence="2" id="KW-0732">Signal</keyword>
<feature type="domain" description="Peptidase S9 prolyl oligopeptidase catalytic" evidence="3">
    <location>
        <begin position="540"/>
        <end position="754"/>
    </location>
</feature>
<evidence type="ECO:0000256" key="2">
    <source>
        <dbReference type="SAM" id="SignalP"/>
    </source>
</evidence>
<name>A0ABY4HKV6_9FLAO</name>
<dbReference type="Gene3D" id="2.120.10.30">
    <property type="entry name" value="TolB, C-terminal domain"/>
    <property type="match status" value="1"/>
</dbReference>
<dbReference type="InterPro" id="IPR011042">
    <property type="entry name" value="6-blade_b-propeller_TolB-like"/>
</dbReference>
<dbReference type="SUPFAM" id="SSF82171">
    <property type="entry name" value="DPP6 N-terminal domain-like"/>
    <property type="match status" value="1"/>
</dbReference>
<evidence type="ECO:0000313" key="5">
    <source>
        <dbReference type="Proteomes" id="UP000830454"/>
    </source>
</evidence>
<dbReference type="Gene3D" id="3.40.50.1820">
    <property type="entry name" value="alpha/beta hydrolase"/>
    <property type="match status" value="1"/>
</dbReference>
<feature type="chain" id="PRO_5046643098" evidence="2">
    <location>
        <begin position="21"/>
        <end position="755"/>
    </location>
</feature>
<proteinExistence type="predicted"/>
<dbReference type="Pfam" id="PF00326">
    <property type="entry name" value="Peptidase_S9"/>
    <property type="match status" value="1"/>
</dbReference>
<keyword evidence="1" id="KW-0378">Hydrolase</keyword>
<dbReference type="PANTHER" id="PTHR42776:SF27">
    <property type="entry name" value="DIPEPTIDYL PEPTIDASE FAMILY MEMBER 6"/>
    <property type="match status" value="1"/>
</dbReference>
<gene>
    <name evidence="4" type="ORF">LXD69_12945</name>
</gene>
<evidence type="ECO:0000256" key="1">
    <source>
        <dbReference type="ARBA" id="ARBA00022801"/>
    </source>
</evidence>
<dbReference type="SUPFAM" id="SSF53474">
    <property type="entry name" value="alpha/beta-Hydrolases"/>
    <property type="match status" value="1"/>
</dbReference>
<dbReference type="EMBL" id="CP090145">
    <property type="protein sequence ID" value="UOX32941.1"/>
    <property type="molecule type" value="Genomic_DNA"/>
</dbReference>
<dbReference type="RefSeq" id="WP_246915714.1">
    <property type="nucleotide sequence ID" value="NZ_CP090145.1"/>
</dbReference>
<protein>
    <submittedName>
        <fullName evidence="4">S9 family peptidase</fullName>
    </submittedName>
</protein>
<dbReference type="InterPro" id="IPR029058">
    <property type="entry name" value="AB_hydrolase_fold"/>
</dbReference>
<evidence type="ECO:0000313" key="4">
    <source>
        <dbReference type="EMBL" id="UOX32941.1"/>
    </source>
</evidence>
<dbReference type="InterPro" id="IPR001375">
    <property type="entry name" value="Peptidase_S9_cat"/>
</dbReference>
<evidence type="ECO:0000259" key="3">
    <source>
        <dbReference type="Pfam" id="PF00326"/>
    </source>
</evidence>
<organism evidence="4 5">
    <name type="scientific">Flavobacterium sediminilitoris</name>
    <dbReference type="NCBI Taxonomy" id="2024526"/>
    <lineage>
        <taxon>Bacteria</taxon>
        <taxon>Pseudomonadati</taxon>
        <taxon>Bacteroidota</taxon>
        <taxon>Flavobacteriia</taxon>
        <taxon>Flavobacteriales</taxon>
        <taxon>Flavobacteriaceae</taxon>
        <taxon>Flavobacterium</taxon>
    </lineage>
</organism>
<keyword evidence="5" id="KW-1185">Reference proteome</keyword>
<dbReference type="PANTHER" id="PTHR42776">
    <property type="entry name" value="SERINE PEPTIDASE S9 FAMILY MEMBER"/>
    <property type="match status" value="1"/>
</dbReference>
<reference evidence="4" key="2">
    <citation type="submission" date="2022-04" db="EMBL/GenBank/DDBJ databases">
        <title>Complete Genome Sequence of Flavobacterium sediminilitoris YSM-43, Isolated from a Tidal Sediment.</title>
        <authorList>
            <person name="Lee P.A."/>
        </authorList>
    </citation>
    <scope>NUCLEOTIDE SEQUENCE</scope>
    <source>
        <strain evidence="4">YSM-43</strain>
    </source>
</reference>
<feature type="signal peptide" evidence="2">
    <location>
        <begin position="1"/>
        <end position="20"/>
    </location>
</feature>
<sequence>MKTKNLIILLLMSITTQAQQFVGDWKGELDVQGMKLEVIFHIAQKDNVYTSTMDVPMQGASGIAIDKTEVNNNSITLKAPQMGIEFVGEFKNKEIIGEFRQAGMKLPLTLSSFESKLPGNITLPSSKEELEKMKVYDKGSYKYSVSDYFAKPKASGFQLSPNGKYMSYREKDENNKRHVYVKELATGTVKKAIEEKDELVRSYGWINDERLFFAMDKGGDENYHIYGVNLDGNNLKDLTPFDGVKASIDNILKEQKDYIIVSMNKNNKQVFEPFKLNIVTGALEQLYKNEDIANPIQGYEFDKDGNLRGYSKLVNGVQNQFYYKDNKTGEFKLHTTTNWDDSFGIISFNYASKNKDEAYVITNLDSDKTRIVLYDLATKKIIKEVFSNPTFDVSGLNLSRKRNYEIDNFSYEGEKSEIIPVSKLYKEIYGLMKKEFPNKESYIVDKDDNETQFLVIVQSDKLYGTYYQYNAKTKKFKLLYDLMPQLKETDMAEMRPIKFTSRDGKTIYGYITLPKEALQGKKVPLIVNPHGGPQGIRDSWGFNPETQLFASRGYATLQVNFRISGGYGKEFLRAGFKQIGRKLMDDVEDGVAYAIEQGWVDKDKIAIYGGSHGGYATLMGLVKTPDLYACGVNYVGVSNIFTFFDSFPEYWKPYKEIVKQIWYDLDNPEEAAIAKEVSPVFQINKIKKPLFVIQGANDPRVNIAESDQIVTGLRAKGFDVPYMVKYDEGHGFHKEENSIDMYEATLGFLAKNLKK</sequence>
<reference evidence="4" key="1">
    <citation type="submission" date="2021-12" db="EMBL/GenBank/DDBJ databases">
        <authorList>
            <person name="Cha I.-T."/>
            <person name="Lee K.-E."/>
            <person name="Park S.-J."/>
        </authorList>
    </citation>
    <scope>NUCLEOTIDE SEQUENCE</scope>
    <source>
        <strain evidence="4">YSM-43</strain>
    </source>
</reference>
<dbReference type="Proteomes" id="UP000830454">
    <property type="component" value="Chromosome"/>
</dbReference>
<accession>A0ABY4HKV6</accession>